<evidence type="ECO:0000256" key="1">
    <source>
        <dbReference type="ARBA" id="ARBA00006432"/>
    </source>
</evidence>
<reference evidence="13" key="1">
    <citation type="submission" date="2025-08" db="UniProtKB">
        <authorList>
            <consortium name="Ensembl"/>
        </authorList>
    </citation>
    <scope>IDENTIFICATION</scope>
</reference>
<dbReference type="GO" id="GO:0031956">
    <property type="term" value="F:medium-chain fatty acid-CoA ligase activity"/>
    <property type="evidence" value="ECO:0007669"/>
    <property type="project" value="TreeGrafter"/>
</dbReference>
<comment type="catalytic activity">
    <reaction evidence="6">
        <text>malonate + ATP + CoA = malonyl-CoA + AMP + diphosphate</text>
        <dbReference type="Rhea" id="RHEA:32139"/>
        <dbReference type="ChEBI" id="CHEBI:15792"/>
        <dbReference type="ChEBI" id="CHEBI:30616"/>
        <dbReference type="ChEBI" id="CHEBI:33019"/>
        <dbReference type="ChEBI" id="CHEBI:57287"/>
        <dbReference type="ChEBI" id="CHEBI:57384"/>
        <dbReference type="ChEBI" id="CHEBI:456215"/>
        <dbReference type="EC" id="6.2.1.76"/>
    </reaction>
    <physiologicalReaction direction="left-to-right" evidence="6">
        <dbReference type="Rhea" id="RHEA:32140"/>
    </physiologicalReaction>
</comment>
<dbReference type="InterPro" id="IPR000873">
    <property type="entry name" value="AMP-dep_synth/lig_dom"/>
</dbReference>
<evidence type="ECO:0000313" key="13">
    <source>
        <dbReference type="Ensembl" id="ENSPLAP00000028812.1"/>
    </source>
</evidence>
<dbReference type="InterPro" id="IPR020845">
    <property type="entry name" value="AMP-binding_CS"/>
</dbReference>
<comment type="similarity">
    <text evidence="1">Belongs to the ATP-dependent AMP-binding enzyme family.</text>
</comment>
<keyword evidence="4" id="KW-0443">Lipid metabolism</keyword>
<accession>A0A3B3VVA2</accession>
<dbReference type="RefSeq" id="XP_014885728.1">
    <property type="nucleotide sequence ID" value="XM_015030242.1"/>
</dbReference>
<dbReference type="PANTHER" id="PTHR43201">
    <property type="entry name" value="ACYL-COA SYNTHETASE"/>
    <property type="match status" value="1"/>
</dbReference>
<evidence type="ECO:0000256" key="9">
    <source>
        <dbReference type="ARBA" id="ARBA00067560"/>
    </source>
</evidence>
<dbReference type="FunFam" id="3.40.50.12780:FF:000030">
    <property type="entry name" value="Acyl-CoA synthetase family member 3"/>
    <property type="match status" value="1"/>
</dbReference>
<sequence length="589" mass="65804">MLSELFTFTKPPLRWTFLHWKASYSKNTHPLDPRWWSLGFPVHKSTYRRTTASSSRTNVMPVFTRAPGFGETLAVADSSGSHSYKQLYCSSLGLASRISAALNSGFGCLDGRRISFLCPNDASYVVAQWAGWMSGGTVVPLYRKHPLSELEYIITDSQSSLLVAAHPYAETLEPLAQKLGLPCLTLPPTSDLDALDDIGTPSREEENANTDWADRPAMIVYTSGTTGRPKGVLHTHRSIQAMVQCLVSEWAWSKDNVILHTLPLHHVHGIVNKLLCPLWVGATCVMLPEFQPQKVWEMLLSFKAPVVNVFMAVPTIYSKLIQYYDQHFTQPHVKDFVKAVCKERIRLMVSGSAALPLPTLQRWEEITGHMLLERYGMTEIGMALSNPLKGPRIAGAVGLPLPDVEVRIVMNNTTNIMIAEGNHKETQIRPGLEGKEGELLVRGPSVFKEYWNRPQETREAFTDDGWFKTGDTAVYKDGVYWILGRSSVDIIKSGGYKISALEVERHLLAHPDIVDVAVIGAKDATWGQKVTAVVQLQKGRSLTLPELKTWAREHMAPYIIPTGLVLVEEMPRNQMGKVNKKDLLRHFSP</sequence>
<comment type="catalytic activity">
    <reaction evidence="5">
        <text>tetracosanoate + ATP + CoA = tetracosanoyl-CoA + AMP + diphosphate</text>
        <dbReference type="Rhea" id="RHEA:33639"/>
        <dbReference type="ChEBI" id="CHEBI:30616"/>
        <dbReference type="ChEBI" id="CHEBI:31014"/>
        <dbReference type="ChEBI" id="CHEBI:33019"/>
        <dbReference type="ChEBI" id="CHEBI:57287"/>
        <dbReference type="ChEBI" id="CHEBI:65052"/>
        <dbReference type="ChEBI" id="CHEBI:456215"/>
    </reaction>
    <physiologicalReaction direction="left-to-right" evidence="5">
        <dbReference type="Rhea" id="RHEA:33640"/>
    </physiologicalReaction>
</comment>
<dbReference type="Ensembl" id="ENSPLAT00000023159.1">
    <property type="protein sequence ID" value="ENSPLAP00000028812.1"/>
    <property type="gene ID" value="ENSPLAG00000018486.1"/>
</dbReference>
<dbReference type="SUPFAM" id="SSF56801">
    <property type="entry name" value="Acetyl-CoA synthetase-like"/>
    <property type="match status" value="1"/>
</dbReference>
<evidence type="ECO:0000259" key="12">
    <source>
        <dbReference type="Pfam" id="PF13193"/>
    </source>
</evidence>
<dbReference type="Pfam" id="PF00501">
    <property type="entry name" value="AMP-binding"/>
    <property type="match status" value="1"/>
</dbReference>
<keyword evidence="2" id="KW-0436">Ligase</keyword>
<organism evidence="13 14">
    <name type="scientific">Poecilia latipinna</name>
    <name type="common">sailfin molly</name>
    <dbReference type="NCBI Taxonomy" id="48699"/>
    <lineage>
        <taxon>Eukaryota</taxon>
        <taxon>Metazoa</taxon>
        <taxon>Chordata</taxon>
        <taxon>Craniata</taxon>
        <taxon>Vertebrata</taxon>
        <taxon>Euteleostomi</taxon>
        <taxon>Actinopterygii</taxon>
        <taxon>Neopterygii</taxon>
        <taxon>Teleostei</taxon>
        <taxon>Neoteleostei</taxon>
        <taxon>Acanthomorphata</taxon>
        <taxon>Ovalentaria</taxon>
        <taxon>Atherinomorphae</taxon>
        <taxon>Cyprinodontiformes</taxon>
        <taxon>Poeciliidae</taxon>
        <taxon>Poeciliinae</taxon>
        <taxon>Poecilia</taxon>
    </lineage>
</organism>
<dbReference type="STRING" id="48699.ENSPLAP00000028812"/>
<evidence type="ECO:0000256" key="2">
    <source>
        <dbReference type="ARBA" id="ARBA00022598"/>
    </source>
</evidence>
<dbReference type="InterPro" id="IPR042099">
    <property type="entry name" value="ANL_N_sf"/>
</dbReference>
<dbReference type="PANTHER" id="PTHR43201:SF8">
    <property type="entry name" value="ACYL-COA SYNTHETASE FAMILY MEMBER 3"/>
    <property type="match status" value="1"/>
</dbReference>
<dbReference type="GO" id="GO:0006633">
    <property type="term" value="P:fatty acid biosynthetic process"/>
    <property type="evidence" value="ECO:0007669"/>
    <property type="project" value="UniProtKB-ARBA"/>
</dbReference>
<dbReference type="CDD" id="cd05941">
    <property type="entry name" value="MCS"/>
    <property type="match status" value="1"/>
</dbReference>
<evidence type="ECO:0000313" key="14">
    <source>
        <dbReference type="Proteomes" id="UP000261500"/>
    </source>
</evidence>
<dbReference type="GeneID" id="106946109"/>
<comment type="function">
    <text evidence="7">Catalyzes the initial reaction in intramitochondrial fatty acid synthesis, by activating malonate and methylmalonate, but not acetate, into their respective CoA thioester. May have some preference toward very-long-chain substrates.</text>
</comment>
<dbReference type="GO" id="GO:0090409">
    <property type="term" value="F:malonyl-CoA synthetase activity"/>
    <property type="evidence" value="ECO:0007669"/>
    <property type="project" value="UniProtKB-EC"/>
</dbReference>
<evidence type="ECO:0000256" key="7">
    <source>
        <dbReference type="ARBA" id="ARBA00055210"/>
    </source>
</evidence>
<dbReference type="FunFam" id="3.30.300.30:FF:000031">
    <property type="entry name" value="Acyl-CoA synthetase family member 3"/>
    <property type="match status" value="1"/>
</dbReference>
<dbReference type="InterPro" id="IPR025110">
    <property type="entry name" value="AMP-bd_C"/>
</dbReference>
<evidence type="ECO:0000256" key="6">
    <source>
        <dbReference type="ARBA" id="ARBA00051573"/>
    </source>
</evidence>
<dbReference type="GeneTree" id="ENSGT00940000157000"/>
<dbReference type="InterPro" id="IPR045851">
    <property type="entry name" value="AMP-bd_C_sf"/>
</dbReference>
<evidence type="ECO:0000256" key="4">
    <source>
        <dbReference type="ARBA" id="ARBA00023098"/>
    </source>
</evidence>
<dbReference type="Pfam" id="PF13193">
    <property type="entry name" value="AMP-binding_C"/>
    <property type="match status" value="1"/>
</dbReference>
<reference evidence="13" key="2">
    <citation type="submission" date="2025-09" db="UniProtKB">
        <authorList>
            <consortium name="Ensembl"/>
        </authorList>
    </citation>
    <scope>IDENTIFICATION</scope>
</reference>
<keyword evidence="3" id="KW-0276">Fatty acid metabolism</keyword>
<dbReference type="Gene3D" id="3.30.300.30">
    <property type="match status" value="1"/>
</dbReference>
<feature type="domain" description="AMP-binding enzyme C-terminal" evidence="12">
    <location>
        <begin position="502"/>
        <end position="577"/>
    </location>
</feature>
<name>A0A3B3VVA2_9TELE</name>
<dbReference type="Proteomes" id="UP000261500">
    <property type="component" value="Unplaced"/>
</dbReference>
<evidence type="ECO:0000259" key="11">
    <source>
        <dbReference type="Pfam" id="PF00501"/>
    </source>
</evidence>
<keyword evidence="14" id="KW-1185">Reference proteome</keyword>
<evidence type="ECO:0000256" key="10">
    <source>
        <dbReference type="ARBA" id="ARBA00078916"/>
    </source>
</evidence>
<dbReference type="EC" id="6.2.1.76" evidence="8"/>
<feature type="domain" description="AMP-dependent synthetase/ligase" evidence="11">
    <location>
        <begin position="65"/>
        <end position="451"/>
    </location>
</feature>
<dbReference type="GO" id="GO:0090410">
    <property type="term" value="P:malonate catabolic process"/>
    <property type="evidence" value="ECO:0007669"/>
    <property type="project" value="UniProtKB-ARBA"/>
</dbReference>
<protein>
    <recommendedName>
        <fullName evidence="9">Malonate--CoA ligase ACSF3, mitochondrial</fullName>
        <ecNumber evidence="8">6.2.1.76</ecNumber>
    </recommendedName>
    <alternativeName>
        <fullName evidence="10">Acyl-CoA synthetase family member 3</fullName>
    </alternativeName>
</protein>
<evidence type="ECO:0000256" key="5">
    <source>
        <dbReference type="ARBA" id="ARBA00048666"/>
    </source>
</evidence>
<dbReference type="GO" id="GO:0005739">
    <property type="term" value="C:mitochondrion"/>
    <property type="evidence" value="ECO:0007669"/>
    <property type="project" value="UniProtKB-ARBA"/>
</dbReference>
<dbReference type="CTD" id="197322"/>
<dbReference type="Gene3D" id="3.40.50.12780">
    <property type="entry name" value="N-terminal domain of ligase-like"/>
    <property type="match status" value="1"/>
</dbReference>
<evidence type="ECO:0000256" key="8">
    <source>
        <dbReference type="ARBA" id="ARBA00066540"/>
    </source>
</evidence>
<dbReference type="AlphaFoldDB" id="A0A3B3VVA2"/>
<proteinExistence type="inferred from homology"/>
<dbReference type="PROSITE" id="PS00455">
    <property type="entry name" value="AMP_BINDING"/>
    <property type="match status" value="1"/>
</dbReference>
<evidence type="ECO:0000256" key="3">
    <source>
        <dbReference type="ARBA" id="ARBA00022832"/>
    </source>
</evidence>